<dbReference type="EMBL" id="AUZM01000119">
    <property type="protein sequence ID" value="ERT04135.1"/>
    <property type="molecule type" value="Genomic_DNA"/>
</dbReference>
<keyword evidence="2" id="KW-1185">Reference proteome</keyword>
<protein>
    <submittedName>
        <fullName evidence="1">Uncharacterized protein</fullName>
    </submittedName>
</protein>
<gene>
    <name evidence="1" type="ORF">M595_5920</name>
</gene>
<organism evidence="1 2">
    <name type="scientific">Lyngbya aestuarii BL J</name>
    <dbReference type="NCBI Taxonomy" id="1348334"/>
    <lineage>
        <taxon>Bacteria</taxon>
        <taxon>Bacillati</taxon>
        <taxon>Cyanobacteriota</taxon>
        <taxon>Cyanophyceae</taxon>
        <taxon>Oscillatoriophycideae</taxon>
        <taxon>Oscillatoriales</taxon>
        <taxon>Microcoleaceae</taxon>
        <taxon>Lyngbya</taxon>
    </lineage>
</organism>
<accession>U7QAR9</accession>
<sequence>MKLIAHRNENGFKAENESVDLITNCNQDQLRFNGSVLPELF</sequence>
<comment type="caution">
    <text evidence="1">The sequence shown here is derived from an EMBL/GenBank/DDBJ whole genome shotgun (WGS) entry which is preliminary data.</text>
</comment>
<evidence type="ECO:0000313" key="2">
    <source>
        <dbReference type="Proteomes" id="UP000017127"/>
    </source>
</evidence>
<proteinExistence type="predicted"/>
<reference evidence="1 2" key="1">
    <citation type="journal article" date="2013" name="Front. Microbiol.">
        <title>Comparative genomic analyses of the cyanobacterium, Lyngbya aestuarii BL J, a powerful hydrogen producer.</title>
        <authorList>
            <person name="Kothari A."/>
            <person name="Vaughn M."/>
            <person name="Garcia-Pichel F."/>
        </authorList>
    </citation>
    <scope>NUCLEOTIDE SEQUENCE [LARGE SCALE GENOMIC DNA]</scope>
    <source>
        <strain evidence="1 2">BL J</strain>
    </source>
</reference>
<name>U7QAR9_9CYAN</name>
<dbReference type="AlphaFoldDB" id="U7QAR9"/>
<evidence type="ECO:0000313" key="1">
    <source>
        <dbReference type="EMBL" id="ERT04135.1"/>
    </source>
</evidence>
<dbReference type="Proteomes" id="UP000017127">
    <property type="component" value="Unassembled WGS sequence"/>
</dbReference>